<organism evidence="1">
    <name type="scientific">marine sediment metagenome</name>
    <dbReference type="NCBI Taxonomy" id="412755"/>
    <lineage>
        <taxon>unclassified sequences</taxon>
        <taxon>metagenomes</taxon>
        <taxon>ecological metagenomes</taxon>
    </lineage>
</organism>
<comment type="caution">
    <text evidence="1">The sequence shown here is derived from an EMBL/GenBank/DDBJ whole genome shotgun (WGS) entry which is preliminary data.</text>
</comment>
<sequence length="87" mass="9933">SSVELLTKQEEIREGIFKVLFPYSNADHYTGDETVQKVLEHLHSQGVVIKVERELPIEVECESGVFEYLADSEVSRFPAVEPLIKEK</sequence>
<feature type="non-terminal residue" evidence="1">
    <location>
        <position position="1"/>
    </location>
</feature>
<name>A0A0F9DI78_9ZZZZ</name>
<protein>
    <submittedName>
        <fullName evidence="1">Uncharacterized protein</fullName>
    </submittedName>
</protein>
<evidence type="ECO:0000313" key="1">
    <source>
        <dbReference type="EMBL" id="KKL11693.1"/>
    </source>
</evidence>
<dbReference type="AlphaFoldDB" id="A0A0F9DI78"/>
<dbReference type="EMBL" id="LAZR01041550">
    <property type="protein sequence ID" value="KKL11693.1"/>
    <property type="molecule type" value="Genomic_DNA"/>
</dbReference>
<reference evidence="1" key="1">
    <citation type="journal article" date="2015" name="Nature">
        <title>Complex archaea that bridge the gap between prokaryotes and eukaryotes.</title>
        <authorList>
            <person name="Spang A."/>
            <person name="Saw J.H."/>
            <person name="Jorgensen S.L."/>
            <person name="Zaremba-Niedzwiedzka K."/>
            <person name="Martijn J."/>
            <person name="Lind A.E."/>
            <person name="van Eijk R."/>
            <person name="Schleper C."/>
            <person name="Guy L."/>
            <person name="Ettema T.J."/>
        </authorList>
    </citation>
    <scope>NUCLEOTIDE SEQUENCE</scope>
</reference>
<accession>A0A0F9DI78</accession>
<proteinExistence type="predicted"/>
<gene>
    <name evidence="1" type="ORF">LCGC14_2543230</name>
</gene>